<keyword evidence="1" id="KW-0175">Coiled coil</keyword>
<dbReference type="EMBL" id="VVIW01000003">
    <property type="protein sequence ID" value="NHZ40087.1"/>
    <property type="molecule type" value="Genomic_DNA"/>
</dbReference>
<keyword evidence="3" id="KW-1185">Reference proteome</keyword>
<organism evidence="2 3">
    <name type="scientific">Massilia aquatica</name>
    <dbReference type="NCBI Taxonomy" id="2609000"/>
    <lineage>
        <taxon>Bacteria</taxon>
        <taxon>Pseudomonadati</taxon>
        <taxon>Pseudomonadota</taxon>
        <taxon>Betaproteobacteria</taxon>
        <taxon>Burkholderiales</taxon>
        <taxon>Oxalobacteraceae</taxon>
        <taxon>Telluria group</taxon>
        <taxon>Massilia</taxon>
    </lineage>
</organism>
<evidence type="ECO:0000313" key="2">
    <source>
        <dbReference type="EMBL" id="NHZ40087.1"/>
    </source>
</evidence>
<accession>A0ABX0M6V5</accession>
<reference evidence="2 3" key="1">
    <citation type="submission" date="2019-09" db="EMBL/GenBank/DDBJ databases">
        <title>Taxonomy of Antarctic Massilia spp.: description of Massilia rubra sp. nov., Massilia aquatica sp. nov., Massilia mucilaginosa sp. nov., Massilia frigida sp. nov. isolated from streams, lakes and regoliths.</title>
        <authorList>
            <person name="Holochova P."/>
            <person name="Sedlacek I."/>
            <person name="Kralova S."/>
            <person name="Maslanova I."/>
            <person name="Busse H.-J."/>
            <person name="Stankova E."/>
            <person name="Vrbovska V."/>
            <person name="Kovarovic V."/>
            <person name="Bartak M."/>
            <person name="Svec P."/>
            <person name="Pantucek R."/>
        </authorList>
    </citation>
    <scope>NUCLEOTIDE SEQUENCE [LARGE SCALE GENOMIC DNA]</scope>
    <source>
        <strain evidence="2 3">CCM 8693</strain>
    </source>
</reference>
<evidence type="ECO:0000256" key="1">
    <source>
        <dbReference type="SAM" id="Coils"/>
    </source>
</evidence>
<protein>
    <submittedName>
        <fullName evidence="2">Uncharacterized protein</fullName>
    </submittedName>
</protein>
<sequence>MTATNPHFENRERAPYEFGSLLRQLPSSFPADHVMSSDERQMVTAAIKHAFNANYMLMSGIEAIGHLLFSAANSSDFPPSATVLEHLGGLIKHIAVEAQFLQEQREEMQEDIDRDGLRAVHSSLFQKADAKAAPAGSEGAA</sequence>
<dbReference type="Proteomes" id="UP000819052">
    <property type="component" value="Unassembled WGS sequence"/>
</dbReference>
<proteinExistence type="predicted"/>
<gene>
    <name evidence="2" type="ORF">F1609_07925</name>
</gene>
<evidence type="ECO:0000313" key="3">
    <source>
        <dbReference type="Proteomes" id="UP000819052"/>
    </source>
</evidence>
<name>A0ABX0M6V5_9BURK</name>
<comment type="caution">
    <text evidence="2">The sequence shown here is derived from an EMBL/GenBank/DDBJ whole genome shotgun (WGS) entry which is preliminary data.</text>
</comment>
<dbReference type="RefSeq" id="WP_167075933.1">
    <property type="nucleotide sequence ID" value="NZ_VVIW01000003.1"/>
</dbReference>
<feature type="coiled-coil region" evidence="1">
    <location>
        <begin position="91"/>
        <end position="118"/>
    </location>
</feature>